<proteinExistence type="predicted"/>
<sequence>MLLIDTHVLVWLDEANNRLGRVTKTVLDDALQAGSLAVASISFWEVATLVAKDRVSIGLELDVWRKELLQKGLCELPMHGGIAIRAGQLEDMRGDPADRIIVATALEESATLVTADRKILEWAGLPNKLDASR</sequence>
<dbReference type="Gene3D" id="3.40.50.1010">
    <property type="entry name" value="5'-nuclease"/>
    <property type="match status" value="1"/>
</dbReference>
<dbReference type="EMBL" id="JAFITO010000006">
    <property type="protein sequence ID" value="MBN4068188.1"/>
    <property type="molecule type" value="Genomic_DNA"/>
</dbReference>
<dbReference type="SUPFAM" id="SSF88723">
    <property type="entry name" value="PIN domain-like"/>
    <property type="match status" value="1"/>
</dbReference>
<gene>
    <name evidence="2" type="ORF">JYU06_01500</name>
</gene>
<dbReference type="InterPro" id="IPR002716">
    <property type="entry name" value="PIN_dom"/>
</dbReference>
<dbReference type="Pfam" id="PF01850">
    <property type="entry name" value="PIN"/>
    <property type="match status" value="1"/>
</dbReference>
<dbReference type="Proteomes" id="UP000717534">
    <property type="component" value="Unassembled WGS sequence"/>
</dbReference>
<feature type="domain" description="PIN" evidence="1">
    <location>
        <begin position="3"/>
        <end position="121"/>
    </location>
</feature>
<dbReference type="PANTHER" id="PTHR36173:SF1">
    <property type="entry name" value="RIBONUCLEASE VAPC22"/>
    <property type="match status" value="1"/>
</dbReference>
<evidence type="ECO:0000313" key="2">
    <source>
        <dbReference type="EMBL" id="MBN4068188.1"/>
    </source>
</evidence>
<evidence type="ECO:0000313" key="3">
    <source>
        <dbReference type="Proteomes" id="UP000717534"/>
    </source>
</evidence>
<accession>A0ABS3ASU4</accession>
<name>A0ABS3ASU4_9BACT</name>
<dbReference type="InterPro" id="IPR052919">
    <property type="entry name" value="TA_system_RNase"/>
</dbReference>
<dbReference type="InterPro" id="IPR029060">
    <property type="entry name" value="PIN-like_dom_sf"/>
</dbReference>
<organism evidence="2 3">
    <name type="scientific">Desulfotalea psychrophila</name>
    <dbReference type="NCBI Taxonomy" id="84980"/>
    <lineage>
        <taxon>Bacteria</taxon>
        <taxon>Pseudomonadati</taxon>
        <taxon>Thermodesulfobacteriota</taxon>
        <taxon>Desulfobulbia</taxon>
        <taxon>Desulfobulbales</taxon>
        <taxon>Desulfocapsaceae</taxon>
        <taxon>Desulfotalea</taxon>
    </lineage>
</organism>
<evidence type="ECO:0000259" key="1">
    <source>
        <dbReference type="Pfam" id="PF01850"/>
    </source>
</evidence>
<dbReference type="InterPro" id="IPR041705">
    <property type="entry name" value="PIN_Sll0205"/>
</dbReference>
<reference evidence="2 3" key="1">
    <citation type="submission" date="2021-02" db="EMBL/GenBank/DDBJ databases">
        <title>Activity-based single-cell genomes from oceanic crustal fluid captures similar information to metagenomic and metatranscriptomic surveys with orders of magnitude less sampling.</title>
        <authorList>
            <person name="D'Angelo T.S."/>
            <person name="Orcutt B.N."/>
        </authorList>
    </citation>
    <scope>NUCLEOTIDE SEQUENCE [LARGE SCALE GENOMIC DNA]</scope>
    <source>
        <strain evidence="2">AH-315-G02</strain>
    </source>
</reference>
<comment type="caution">
    <text evidence="2">The sequence shown here is derived from an EMBL/GenBank/DDBJ whole genome shotgun (WGS) entry which is preliminary data.</text>
</comment>
<dbReference type="PANTHER" id="PTHR36173">
    <property type="entry name" value="RIBONUCLEASE VAPC16-RELATED"/>
    <property type="match status" value="1"/>
</dbReference>
<dbReference type="CDD" id="cd09872">
    <property type="entry name" value="PIN_Sll0205-like"/>
    <property type="match status" value="1"/>
</dbReference>
<keyword evidence="3" id="KW-1185">Reference proteome</keyword>
<protein>
    <submittedName>
        <fullName evidence="2">Type II toxin-antitoxin system VapC family toxin</fullName>
    </submittedName>
</protein>